<dbReference type="AlphaFoldDB" id="A0A4R8DT98"/>
<dbReference type="EMBL" id="SODV01000001">
    <property type="protein sequence ID" value="TDX01522.1"/>
    <property type="molecule type" value="Genomic_DNA"/>
</dbReference>
<dbReference type="Gene3D" id="2.60.120.260">
    <property type="entry name" value="Galactose-binding domain-like"/>
    <property type="match status" value="1"/>
</dbReference>
<dbReference type="InterPro" id="IPR008979">
    <property type="entry name" value="Galactose-bd-like_sf"/>
</dbReference>
<keyword evidence="1" id="KW-0378">Hydrolase</keyword>
<evidence type="ECO:0000313" key="4">
    <source>
        <dbReference type="EMBL" id="TDX01522.1"/>
    </source>
</evidence>
<feature type="domain" description="Xaa-Pro dipeptidyl-peptidase C-terminal" evidence="3">
    <location>
        <begin position="351"/>
        <end position="612"/>
    </location>
</feature>
<evidence type="ECO:0000259" key="3">
    <source>
        <dbReference type="SMART" id="SM00939"/>
    </source>
</evidence>
<evidence type="ECO:0000313" key="5">
    <source>
        <dbReference type="Proteomes" id="UP000294498"/>
    </source>
</evidence>
<evidence type="ECO:0000256" key="1">
    <source>
        <dbReference type="ARBA" id="ARBA00022801"/>
    </source>
</evidence>
<sequence>MDNNGYLILMKKSLFFLLTGLACFAAHAQNDSASSYTWREIMIPMRDGVKLHTIVYTPKKQTEKLPFVLIRTPYGVGTGYAPDKNDYIKDMAADGYIFIAQDIRGRYKSEGGFEMTRPSRNKKDPQSIDEASDTYDTIDWLLKNIPGNNGNAGILGISYDGWLAIIAAADPHPALKAVSEQATPYDMFTNDDFHHNGAFRLSYGFEYAVLTEAAKTDSLYNFGEYDTYDWYLRLGPLSNINKKYAHGSLPTWNNFMIHPNYDDYWHAESLRYRLDYPKVPIQHVGGWWDEEDMVGPQEAYAQLEKKDTSHRNFLVIGPWLHGQWGGDEANNLAAIKFGQPTGTYFRQEIQAKWFAYYLKGKGDGNFAEMTSFQTGSNEWKHYNTWPPKESTIKKIYLHADGKLSFDKPSVNEPTAFDSYLSDPAKPVPYRTRPVEETYGQNSHWYFWLAANQRFVDNRPDVAHWLTDTLTEDITITGDVIANIFASTSGTDADWVVKLIDVYPNVDHQELSMSGYELMINADILRARFRHGFSTPEPLTPGKIEAYTLDLHGADHVFKKGHRIMVQVQSTWFPVYDRNPQKYVPNIYEAKESDYQTATQKIYHTAVFPSCIELPVVQL</sequence>
<proteinExistence type="predicted"/>
<comment type="caution">
    <text evidence="4">The sequence shown here is derived from an EMBL/GenBank/DDBJ whole genome shotgun (WGS) entry which is preliminary data.</text>
</comment>
<dbReference type="GO" id="GO:0008239">
    <property type="term" value="F:dipeptidyl-peptidase activity"/>
    <property type="evidence" value="ECO:0007669"/>
    <property type="project" value="InterPro"/>
</dbReference>
<dbReference type="InterPro" id="IPR005674">
    <property type="entry name" value="CocE/Ser_esterase"/>
</dbReference>
<protein>
    <recommendedName>
        <fullName evidence="3">Xaa-Pro dipeptidyl-peptidase C-terminal domain-containing protein</fullName>
    </recommendedName>
</protein>
<feature type="chain" id="PRO_5020623450" description="Xaa-Pro dipeptidyl-peptidase C-terminal domain-containing protein" evidence="2">
    <location>
        <begin position="29"/>
        <end position="618"/>
    </location>
</feature>
<keyword evidence="5" id="KW-1185">Reference proteome</keyword>
<dbReference type="SUPFAM" id="SSF49785">
    <property type="entry name" value="Galactose-binding domain-like"/>
    <property type="match status" value="1"/>
</dbReference>
<dbReference type="SUPFAM" id="SSF53474">
    <property type="entry name" value="alpha/beta-Hydrolases"/>
    <property type="match status" value="1"/>
</dbReference>
<dbReference type="SMART" id="SM00939">
    <property type="entry name" value="PepX_C"/>
    <property type="match status" value="1"/>
</dbReference>
<dbReference type="Proteomes" id="UP000294498">
    <property type="component" value="Unassembled WGS sequence"/>
</dbReference>
<feature type="signal peptide" evidence="2">
    <location>
        <begin position="1"/>
        <end position="28"/>
    </location>
</feature>
<dbReference type="InterPro" id="IPR029058">
    <property type="entry name" value="AB_hydrolase_fold"/>
</dbReference>
<evidence type="ECO:0000256" key="2">
    <source>
        <dbReference type="SAM" id="SignalP"/>
    </source>
</evidence>
<dbReference type="InterPro" id="IPR000383">
    <property type="entry name" value="Xaa-Pro-like_dom"/>
</dbReference>
<name>A0A4R8DT98_9BACT</name>
<reference evidence="4 5" key="1">
    <citation type="submission" date="2019-03" db="EMBL/GenBank/DDBJ databases">
        <title>Genomic Encyclopedia of Type Strains, Phase IV (KMG-IV): sequencing the most valuable type-strain genomes for metagenomic binning, comparative biology and taxonomic classification.</title>
        <authorList>
            <person name="Goeker M."/>
        </authorList>
    </citation>
    <scope>NUCLEOTIDE SEQUENCE [LARGE SCALE GENOMIC DNA]</scope>
    <source>
        <strain evidence="4 5">DSM 100059</strain>
    </source>
</reference>
<accession>A0A4R8DT98</accession>
<dbReference type="Gene3D" id="3.40.50.1820">
    <property type="entry name" value="alpha/beta hydrolase"/>
    <property type="match status" value="1"/>
</dbReference>
<dbReference type="Pfam" id="PF08530">
    <property type="entry name" value="PepX_C"/>
    <property type="match status" value="1"/>
</dbReference>
<dbReference type="InterPro" id="IPR013736">
    <property type="entry name" value="Xaa-Pro_dipept_C"/>
</dbReference>
<dbReference type="NCBIfam" id="TIGR00976">
    <property type="entry name" value="CocE_NonD"/>
    <property type="match status" value="1"/>
</dbReference>
<dbReference type="Gene3D" id="1.10.3020.10">
    <property type="entry name" value="alpha-amino acid ester hydrolase ( Helical cap domain)"/>
    <property type="match status" value="1"/>
</dbReference>
<keyword evidence="2" id="KW-0732">Signal</keyword>
<dbReference type="Pfam" id="PF02129">
    <property type="entry name" value="Peptidase_S15"/>
    <property type="match status" value="1"/>
</dbReference>
<organism evidence="4 5">
    <name type="scientific">Dinghuibacter silviterrae</name>
    <dbReference type="NCBI Taxonomy" id="1539049"/>
    <lineage>
        <taxon>Bacteria</taxon>
        <taxon>Pseudomonadati</taxon>
        <taxon>Bacteroidota</taxon>
        <taxon>Chitinophagia</taxon>
        <taxon>Chitinophagales</taxon>
        <taxon>Chitinophagaceae</taxon>
        <taxon>Dinghuibacter</taxon>
    </lineage>
</organism>
<gene>
    <name evidence="4" type="ORF">EDB95_2562</name>
</gene>